<feature type="compositionally biased region" description="Low complexity" evidence="1">
    <location>
        <begin position="343"/>
        <end position="353"/>
    </location>
</feature>
<protein>
    <submittedName>
        <fullName evidence="2">Uncharacterized protein</fullName>
    </submittedName>
</protein>
<dbReference type="Pfam" id="PF04720">
    <property type="entry name" value="PDDEXK_6"/>
    <property type="match status" value="1"/>
</dbReference>
<feature type="compositionally biased region" description="Pro residues" evidence="1">
    <location>
        <begin position="277"/>
        <end position="290"/>
    </location>
</feature>
<keyword evidence="3" id="KW-1185">Reference proteome</keyword>
<dbReference type="PANTHER" id="PTHR31579:SF1">
    <property type="entry name" value="OS03G0796600 PROTEIN"/>
    <property type="match status" value="1"/>
</dbReference>
<dbReference type="InterPro" id="IPR006502">
    <property type="entry name" value="PDDEXK-like"/>
</dbReference>
<feature type="compositionally biased region" description="Polar residues" evidence="1">
    <location>
        <begin position="44"/>
        <end position="58"/>
    </location>
</feature>
<dbReference type="Proteomes" id="UP000815325">
    <property type="component" value="Unassembled WGS sequence"/>
</dbReference>
<evidence type="ECO:0000313" key="2">
    <source>
        <dbReference type="EMBL" id="KAF5834491.1"/>
    </source>
</evidence>
<proteinExistence type="predicted"/>
<dbReference type="EMBL" id="MU069753">
    <property type="protein sequence ID" value="KAF5834491.1"/>
    <property type="molecule type" value="Genomic_DNA"/>
</dbReference>
<accession>A0ABQ7GIQ7</accession>
<feature type="compositionally biased region" description="Low complexity" evidence="1">
    <location>
        <begin position="377"/>
        <end position="395"/>
    </location>
</feature>
<name>A0ABQ7GIQ7_DUNSA</name>
<evidence type="ECO:0000313" key="3">
    <source>
        <dbReference type="Proteomes" id="UP000815325"/>
    </source>
</evidence>
<feature type="region of interest" description="Disordered" evidence="1">
    <location>
        <begin position="343"/>
        <end position="395"/>
    </location>
</feature>
<reference evidence="2" key="1">
    <citation type="submission" date="2017-08" db="EMBL/GenBank/DDBJ databases">
        <authorList>
            <person name="Polle J.E."/>
            <person name="Barry K."/>
            <person name="Cushman J."/>
            <person name="Schmutz J."/>
            <person name="Tran D."/>
            <person name="Hathwaick L.T."/>
            <person name="Yim W.C."/>
            <person name="Jenkins J."/>
            <person name="Mckie-Krisberg Z.M."/>
            <person name="Prochnik S."/>
            <person name="Lindquist E."/>
            <person name="Dockter R.B."/>
            <person name="Adam C."/>
            <person name="Molina H."/>
            <person name="Bunkerborg J."/>
            <person name="Jin E."/>
            <person name="Buchheim M."/>
            <person name="Magnuson J."/>
        </authorList>
    </citation>
    <scope>NUCLEOTIDE SEQUENCE</scope>
    <source>
        <strain evidence="2">CCAP 19/18</strain>
    </source>
</reference>
<gene>
    <name evidence="2" type="ORF">DUNSADRAFT_8816</name>
</gene>
<organism evidence="2 3">
    <name type="scientific">Dunaliella salina</name>
    <name type="common">Green alga</name>
    <name type="synonym">Protococcus salinus</name>
    <dbReference type="NCBI Taxonomy" id="3046"/>
    <lineage>
        <taxon>Eukaryota</taxon>
        <taxon>Viridiplantae</taxon>
        <taxon>Chlorophyta</taxon>
        <taxon>core chlorophytes</taxon>
        <taxon>Chlorophyceae</taxon>
        <taxon>CS clade</taxon>
        <taxon>Chlamydomonadales</taxon>
        <taxon>Dunaliellaceae</taxon>
        <taxon>Dunaliella</taxon>
    </lineage>
</organism>
<feature type="region of interest" description="Disordered" evidence="1">
    <location>
        <begin position="272"/>
        <end position="293"/>
    </location>
</feature>
<dbReference type="PANTHER" id="PTHR31579">
    <property type="entry name" value="OS03G0796600 PROTEIN"/>
    <property type="match status" value="1"/>
</dbReference>
<evidence type="ECO:0000256" key="1">
    <source>
        <dbReference type="SAM" id="MobiDB-lite"/>
    </source>
</evidence>
<feature type="region of interest" description="Disordered" evidence="1">
    <location>
        <begin position="38"/>
        <end position="58"/>
    </location>
</feature>
<sequence length="438" mass="47538">MEVLTRRYVPVAGNVAFSPPLGNYSEEDHGRTLPFSMEVDLPSTDDNGGTQASEAQESAQRLRLQRTRLLAHTRLSVGFPSELRADVVSFKNQIIMEDEDERVDSIVLASRLAAVGYDVVCRRALGAGQSSGPSTAPGACFRLLQYEFLVVKCTKGDFEGLELFVDPYFREQFQIPHPTEHYAKLLESVPVVYVGSRVHLIAIVELLCAEMAESFAARGLTLAPWRRTSAMLSKWLPLHAKDTPFASSFHAPPPSAPDMAAAAAETWMPFGARDYAVPPPQQQEPSPPGANPFAEVRAKREQEEMARQMATLETWCNYQASPIVNSPIAAAAAAATAAGAAPAPAANRSNSAPLHLQQQQEQEARCRSPSPPPPTSPRSCSSSDSSSSRRTSLLSVQLHQQVAPTCVRMPVEPARAVSMGAAHESQPVLRKVQYAQQA</sequence>
<comment type="caution">
    <text evidence="2">The sequence shown here is derived from an EMBL/GenBank/DDBJ whole genome shotgun (WGS) entry which is preliminary data.</text>
</comment>